<gene>
    <name evidence="8" type="ORF">VitviT2T_020105</name>
</gene>
<feature type="compositionally biased region" description="Polar residues" evidence="6">
    <location>
        <begin position="89"/>
        <end position="99"/>
    </location>
</feature>
<evidence type="ECO:0000313" key="9">
    <source>
        <dbReference type="Proteomes" id="UP001227230"/>
    </source>
</evidence>
<reference evidence="8 9" key="1">
    <citation type="journal article" date="2023" name="Hortic Res">
        <title>The complete reference genome for grapevine (Vitis vinifera L.) genetics and breeding.</title>
        <authorList>
            <person name="Shi X."/>
            <person name="Cao S."/>
            <person name="Wang X."/>
            <person name="Huang S."/>
            <person name="Wang Y."/>
            <person name="Liu Z."/>
            <person name="Liu W."/>
            <person name="Leng X."/>
            <person name="Peng Y."/>
            <person name="Wang N."/>
            <person name="Wang Y."/>
            <person name="Ma Z."/>
            <person name="Xu X."/>
            <person name="Zhang F."/>
            <person name="Xue H."/>
            <person name="Zhong H."/>
            <person name="Wang Y."/>
            <person name="Zhang K."/>
            <person name="Velt A."/>
            <person name="Avia K."/>
            <person name="Holtgrawe D."/>
            <person name="Grimplet J."/>
            <person name="Matus J.T."/>
            <person name="Ware D."/>
            <person name="Wu X."/>
            <person name="Wang H."/>
            <person name="Liu C."/>
            <person name="Fang Y."/>
            <person name="Rustenholz C."/>
            <person name="Cheng Z."/>
            <person name="Xiao H."/>
            <person name="Zhou Y."/>
        </authorList>
    </citation>
    <scope>NUCLEOTIDE SEQUENCE [LARGE SCALE GENOMIC DNA]</scope>
    <source>
        <strain evidence="9">cv. Pinot noir / PN40024</strain>
        <tissue evidence="8">Leaf</tissue>
    </source>
</reference>
<organism evidence="8 9">
    <name type="scientific">Vitis vinifera</name>
    <name type="common">Grape</name>
    <dbReference type="NCBI Taxonomy" id="29760"/>
    <lineage>
        <taxon>Eukaryota</taxon>
        <taxon>Viridiplantae</taxon>
        <taxon>Streptophyta</taxon>
        <taxon>Embryophyta</taxon>
        <taxon>Tracheophyta</taxon>
        <taxon>Spermatophyta</taxon>
        <taxon>Magnoliopsida</taxon>
        <taxon>eudicotyledons</taxon>
        <taxon>Gunneridae</taxon>
        <taxon>Pentapetalae</taxon>
        <taxon>rosids</taxon>
        <taxon>Vitales</taxon>
        <taxon>Vitaceae</taxon>
        <taxon>Viteae</taxon>
        <taxon>Vitis</taxon>
    </lineage>
</organism>
<evidence type="ECO:0000256" key="1">
    <source>
        <dbReference type="ARBA" id="ARBA00004123"/>
    </source>
</evidence>
<keyword evidence="3" id="KW-0238">DNA-binding</keyword>
<comment type="subcellular location">
    <subcellularLocation>
        <location evidence="1">Nucleus</location>
    </subcellularLocation>
</comment>
<dbReference type="SUPFAM" id="SSF54171">
    <property type="entry name" value="DNA-binding domain"/>
    <property type="match status" value="1"/>
</dbReference>
<dbReference type="PROSITE" id="PS50982">
    <property type="entry name" value="MBD"/>
    <property type="match status" value="1"/>
</dbReference>
<evidence type="ECO:0000256" key="5">
    <source>
        <dbReference type="ARBA" id="ARBA00023242"/>
    </source>
</evidence>
<dbReference type="Gene3D" id="3.30.890.10">
    <property type="entry name" value="Methyl-cpg-binding Protein 2, Chain A"/>
    <property type="match status" value="1"/>
</dbReference>
<evidence type="ECO:0000256" key="4">
    <source>
        <dbReference type="ARBA" id="ARBA00023163"/>
    </source>
</evidence>
<feature type="domain" description="MBD" evidence="7">
    <location>
        <begin position="28"/>
        <end position="99"/>
    </location>
</feature>
<feature type="region of interest" description="Disordered" evidence="6">
    <location>
        <begin position="80"/>
        <end position="99"/>
    </location>
</feature>
<dbReference type="Pfam" id="PF01429">
    <property type="entry name" value="MBD"/>
    <property type="match status" value="1"/>
</dbReference>
<sequence length="99" mass="11548">MWMSSTSQMEVPLQSQLTISQLIDVPIAVQLNPTSFNLPRNWVVEQRYRNSPKYANISDKFFYDPDTGKKFRSLKSARKHLEEKDKNKNLQNLEASQDS</sequence>
<evidence type="ECO:0000256" key="2">
    <source>
        <dbReference type="ARBA" id="ARBA00023015"/>
    </source>
</evidence>
<keyword evidence="4" id="KW-0804">Transcription</keyword>
<dbReference type="InterPro" id="IPR016177">
    <property type="entry name" value="DNA-bd_dom_sf"/>
</dbReference>
<evidence type="ECO:0000259" key="7">
    <source>
        <dbReference type="PROSITE" id="PS50982"/>
    </source>
</evidence>
<keyword evidence="9" id="KW-1185">Reference proteome</keyword>
<name>A0ABY9D3B5_VITVI</name>
<accession>A0ABY9D3B5</accession>
<evidence type="ECO:0000256" key="3">
    <source>
        <dbReference type="ARBA" id="ARBA00023125"/>
    </source>
</evidence>
<evidence type="ECO:0000313" key="8">
    <source>
        <dbReference type="EMBL" id="WKA01851.1"/>
    </source>
</evidence>
<dbReference type="InterPro" id="IPR001739">
    <property type="entry name" value="Methyl_CpG_DNA-bd"/>
</dbReference>
<keyword evidence="2" id="KW-0805">Transcription regulation</keyword>
<dbReference type="Proteomes" id="UP001227230">
    <property type="component" value="Chromosome 13"/>
</dbReference>
<protein>
    <recommendedName>
        <fullName evidence="7">MBD domain-containing protein</fullName>
    </recommendedName>
</protein>
<proteinExistence type="predicted"/>
<evidence type="ECO:0000256" key="6">
    <source>
        <dbReference type="SAM" id="MobiDB-lite"/>
    </source>
</evidence>
<dbReference type="EMBL" id="CP126660">
    <property type="protein sequence ID" value="WKA01851.1"/>
    <property type="molecule type" value="Genomic_DNA"/>
</dbReference>
<keyword evidence="5" id="KW-0539">Nucleus</keyword>